<proteinExistence type="predicted"/>
<dbReference type="Proteomes" id="UP000823388">
    <property type="component" value="Chromosome 5K"/>
</dbReference>
<keyword evidence="2" id="KW-0472">Membrane</keyword>
<reference evidence="3 4" key="1">
    <citation type="submission" date="2020-05" db="EMBL/GenBank/DDBJ databases">
        <title>WGS assembly of Panicum virgatum.</title>
        <authorList>
            <person name="Lovell J.T."/>
            <person name="Jenkins J."/>
            <person name="Shu S."/>
            <person name="Juenger T.E."/>
            <person name="Schmutz J."/>
        </authorList>
    </citation>
    <scope>NUCLEOTIDE SEQUENCE [LARGE SCALE GENOMIC DNA]</scope>
    <source>
        <strain evidence="4">cv. AP13</strain>
    </source>
</reference>
<feature type="compositionally biased region" description="Polar residues" evidence="1">
    <location>
        <begin position="728"/>
        <end position="746"/>
    </location>
</feature>
<organism evidence="3 4">
    <name type="scientific">Panicum virgatum</name>
    <name type="common">Blackwell switchgrass</name>
    <dbReference type="NCBI Taxonomy" id="38727"/>
    <lineage>
        <taxon>Eukaryota</taxon>
        <taxon>Viridiplantae</taxon>
        <taxon>Streptophyta</taxon>
        <taxon>Embryophyta</taxon>
        <taxon>Tracheophyta</taxon>
        <taxon>Spermatophyta</taxon>
        <taxon>Magnoliopsida</taxon>
        <taxon>Liliopsida</taxon>
        <taxon>Poales</taxon>
        <taxon>Poaceae</taxon>
        <taxon>PACMAD clade</taxon>
        <taxon>Panicoideae</taxon>
        <taxon>Panicodae</taxon>
        <taxon>Paniceae</taxon>
        <taxon>Panicinae</taxon>
        <taxon>Panicum</taxon>
        <taxon>Panicum sect. Hiantes</taxon>
    </lineage>
</organism>
<dbReference type="PANTHER" id="PTHR33115:SF72">
    <property type="match status" value="1"/>
</dbReference>
<evidence type="ECO:0000256" key="1">
    <source>
        <dbReference type="SAM" id="MobiDB-lite"/>
    </source>
</evidence>
<feature type="transmembrane region" description="Helical" evidence="2">
    <location>
        <begin position="63"/>
        <end position="85"/>
    </location>
</feature>
<evidence type="ECO:0000313" key="4">
    <source>
        <dbReference type="Proteomes" id="UP000823388"/>
    </source>
</evidence>
<dbReference type="InterPro" id="IPR016024">
    <property type="entry name" value="ARM-type_fold"/>
</dbReference>
<sequence>MLEALVGCVGARVWAVLASALKESLQLQGARGLDLERATSGDTSDEELPVPELRLNICLVSEVFVQILATGVGTLAFIWATVVLLGGFSTSLHKADFWVITGIVFVQASKVVGVNSNTEAKFFAQVPPAFLELGAEHFTRWGRRRPLTGDASGQNIVYYIMLGFGSAWDLISFMALLTLGLLLLPLVAASSCIGLSIFRLVIIITRNNYRGSNSNLLRALIFFYALVLAQGGLFLIWLVILSVRLVERNRVCSQYQFEGMDKKLIDKYINRTSSACIKTGVLNTINRKLVTFAVDLLQSKYSQDRISGVLVLHTLTYKDAPQAHKARALAHIQSSPDCIATMLALLSSKSTIGEESKVHLAQIVTLLASDLRLSDIDRATESISSLLDPYLVKISTTANTVSNGQQITIDVDQQERNQSPNTSDGEKSKPLIIHGLMILAKLAGNPDNCSKIYETKSLFSKITAPVSNKMYKVFSHDDTAIQIAKHSLQVLSKLVKGTDEINRNILQEIHRNQFEANSIRPILQDDQRYNELKVPAIKILTKLALANTTRDTVGDEAMVNFINFLIGLFFNDHNESYLRKTAGKALALLAIACTSYCATIMNGNTGTAHSVVQKLSDMLADRSNKSYRTAIAQLLRQFCIDCRADQREHLTSAKTILHEVLKVICDIDQEMDANQSDSLEHNRSRGLVILQFCLPCIDPSQCLGDYGNNQRPARTMQQYLFPCLGTSSPATREHNSNTTSQNQAPGSQDERREGHNQGLVQGILSRGFQVLIFPITCYYRILSRGFQFLVNVPTTFHADRQNRNVHSDNVQNHQMADTPIEPGRRKSLVAFLGLAVQMCERLIDASDFDAAVSNISLSEPEVVEKLKEIIEICIKDSVGPSLGKGTSVDYLTMIKSVTKLCTWVMRTKPGYVTYFLEKNIGHKLKDAEETMRGLELAVLLTSRADEMTNYKTLSSIVGDATALIPSQHPNMPM</sequence>
<dbReference type="PANTHER" id="PTHR33115">
    <property type="entry name" value="ARM REPEAT SUPERFAMILY PROTEIN"/>
    <property type="match status" value="1"/>
</dbReference>
<feature type="transmembrane region" description="Helical" evidence="2">
    <location>
        <begin position="156"/>
        <end position="176"/>
    </location>
</feature>
<dbReference type="SUPFAM" id="SSF48371">
    <property type="entry name" value="ARM repeat"/>
    <property type="match status" value="1"/>
</dbReference>
<protein>
    <submittedName>
        <fullName evidence="3">Uncharacterized protein</fullName>
    </submittedName>
</protein>
<name>A0A8T0SE16_PANVG</name>
<gene>
    <name evidence="3" type="ORF">PVAP13_5KG093648</name>
</gene>
<feature type="region of interest" description="Disordered" evidence="1">
    <location>
        <begin position="405"/>
        <end position="428"/>
    </location>
</feature>
<evidence type="ECO:0000256" key="2">
    <source>
        <dbReference type="SAM" id="Phobius"/>
    </source>
</evidence>
<keyword evidence="4" id="KW-1185">Reference proteome</keyword>
<dbReference type="InterPro" id="IPR011989">
    <property type="entry name" value="ARM-like"/>
</dbReference>
<evidence type="ECO:0000313" key="3">
    <source>
        <dbReference type="EMBL" id="KAG2595684.1"/>
    </source>
</evidence>
<keyword evidence="2" id="KW-0812">Transmembrane</keyword>
<dbReference type="AlphaFoldDB" id="A0A8T0SE16"/>
<keyword evidence="2" id="KW-1133">Transmembrane helix</keyword>
<comment type="caution">
    <text evidence="3">The sequence shown here is derived from an EMBL/GenBank/DDBJ whole genome shotgun (WGS) entry which is preliminary data.</text>
</comment>
<dbReference type="OrthoDB" id="685628at2759"/>
<accession>A0A8T0SE16</accession>
<feature type="transmembrane region" description="Helical" evidence="2">
    <location>
        <begin position="182"/>
        <end position="204"/>
    </location>
</feature>
<feature type="region of interest" description="Disordered" evidence="1">
    <location>
        <begin position="728"/>
        <end position="754"/>
    </location>
</feature>
<dbReference type="Gene3D" id="1.25.10.10">
    <property type="entry name" value="Leucine-rich Repeat Variant"/>
    <property type="match status" value="1"/>
</dbReference>
<feature type="transmembrane region" description="Helical" evidence="2">
    <location>
        <begin position="216"/>
        <end position="240"/>
    </location>
</feature>
<dbReference type="EMBL" id="CM029045">
    <property type="protein sequence ID" value="KAG2595684.1"/>
    <property type="molecule type" value="Genomic_DNA"/>
</dbReference>